<proteinExistence type="predicted"/>
<reference evidence="3" key="2">
    <citation type="submission" date="2023-01" db="EMBL/GenBank/DDBJ databases">
        <title>Draft genome sequence of Portibacter lacus strain NBRC 108769.</title>
        <authorList>
            <person name="Sun Q."/>
            <person name="Mori K."/>
        </authorList>
    </citation>
    <scope>NUCLEOTIDE SEQUENCE</scope>
    <source>
        <strain evidence="3">NBRC 108769</strain>
    </source>
</reference>
<evidence type="ECO:0000313" key="4">
    <source>
        <dbReference type="Proteomes" id="UP001156666"/>
    </source>
</evidence>
<dbReference type="Pfam" id="PF03190">
    <property type="entry name" value="Thioredox_DsbH"/>
    <property type="match status" value="1"/>
</dbReference>
<name>A0AA37SLX6_9BACT</name>
<dbReference type="InterPro" id="IPR017937">
    <property type="entry name" value="Thioredoxin_CS"/>
</dbReference>
<dbReference type="EMBL" id="BSOH01000001">
    <property type="protein sequence ID" value="GLR15399.1"/>
    <property type="molecule type" value="Genomic_DNA"/>
</dbReference>
<dbReference type="PROSITE" id="PS00194">
    <property type="entry name" value="THIOREDOXIN_1"/>
    <property type="match status" value="1"/>
</dbReference>
<accession>A0AA37SLX6</accession>
<keyword evidence="1" id="KW-0676">Redox-active center</keyword>
<protein>
    <submittedName>
        <fullName evidence="3">Thioredoxin</fullName>
    </submittedName>
</protein>
<dbReference type="InterPro" id="IPR004879">
    <property type="entry name" value="Ssp411-like_TRX"/>
</dbReference>
<evidence type="ECO:0000259" key="2">
    <source>
        <dbReference type="Pfam" id="PF03190"/>
    </source>
</evidence>
<dbReference type="AlphaFoldDB" id="A0AA37SLX6"/>
<evidence type="ECO:0000256" key="1">
    <source>
        <dbReference type="ARBA" id="ARBA00023284"/>
    </source>
</evidence>
<dbReference type="Gene3D" id="3.40.30.10">
    <property type="entry name" value="Glutaredoxin"/>
    <property type="match status" value="1"/>
</dbReference>
<sequence length="176" mass="20648">MKKFLVGLILMTTFYFNGYTQGINWMSWEEAVIASKEEKRKFVVDVYTEWCGWCKKMDASTFQDPEIVKYVNKYYYAIKFDAEQKDDISLNGKVYKFNKSGKRGYHQLAAEITRGRLSYPTVVFLDEELSLIQSIPGYRDIKSFTMIMKYFGEDFHTSVPWKTYSRNYSALIGGSH</sequence>
<dbReference type="InterPro" id="IPR036249">
    <property type="entry name" value="Thioredoxin-like_sf"/>
</dbReference>
<dbReference type="SUPFAM" id="SSF52833">
    <property type="entry name" value="Thioredoxin-like"/>
    <property type="match status" value="1"/>
</dbReference>
<gene>
    <name evidence="3" type="ORF">GCM10007940_00140</name>
</gene>
<keyword evidence="4" id="KW-1185">Reference proteome</keyword>
<comment type="caution">
    <text evidence="3">The sequence shown here is derived from an EMBL/GenBank/DDBJ whole genome shotgun (WGS) entry which is preliminary data.</text>
</comment>
<reference evidence="3" key="1">
    <citation type="journal article" date="2014" name="Int. J. Syst. Evol. Microbiol.">
        <title>Complete genome sequence of Corynebacterium casei LMG S-19264T (=DSM 44701T), isolated from a smear-ripened cheese.</title>
        <authorList>
            <consortium name="US DOE Joint Genome Institute (JGI-PGF)"/>
            <person name="Walter F."/>
            <person name="Albersmeier A."/>
            <person name="Kalinowski J."/>
            <person name="Ruckert C."/>
        </authorList>
    </citation>
    <scope>NUCLEOTIDE SEQUENCE</scope>
    <source>
        <strain evidence="3">NBRC 108769</strain>
    </source>
</reference>
<evidence type="ECO:0000313" key="3">
    <source>
        <dbReference type="EMBL" id="GLR15399.1"/>
    </source>
</evidence>
<dbReference type="RefSeq" id="WP_235292293.1">
    <property type="nucleotide sequence ID" value="NZ_BSOH01000001.1"/>
</dbReference>
<feature type="domain" description="Spermatogenesis-associated protein 20-like TRX" evidence="2">
    <location>
        <begin position="19"/>
        <end position="89"/>
    </location>
</feature>
<organism evidence="3 4">
    <name type="scientific">Portibacter lacus</name>
    <dbReference type="NCBI Taxonomy" id="1099794"/>
    <lineage>
        <taxon>Bacteria</taxon>
        <taxon>Pseudomonadati</taxon>
        <taxon>Bacteroidota</taxon>
        <taxon>Saprospiria</taxon>
        <taxon>Saprospirales</taxon>
        <taxon>Haliscomenobacteraceae</taxon>
        <taxon>Portibacter</taxon>
    </lineage>
</organism>
<dbReference type="Proteomes" id="UP001156666">
    <property type="component" value="Unassembled WGS sequence"/>
</dbReference>